<dbReference type="SUPFAM" id="SSF46458">
    <property type="entry name" value="Globin-like"/>
    <property type="match status" value="1"/>
</dbReference>
<dbReference type="GO" id="GO:0019825">
    <property type="term" value="F:oxygen binding"/>
    <property type="evidence" value="ECO:0007669"/>
    <property type="project" value="InterPro"/>
</dbReference>
<dbReference type="Pfam" id="PF01152">
    <property type="entry name" value="Bac_globin"/>
    <property type="match status" value="1"/>
</dbReference>
<evidence type="ECO:0000256" key="6">
    <source>
        <dbReference type="ARBA" id="ARBA00034496"/>
    </source>
</evidence>
<sequence length="137" mass="15995">MTTSENFYDTVGGEETFSFIVHRFYEQVRTDDILGPMYPPDDFDGAEQRLKMFLSQYWGGPKDYQEQRGHPRLRMRHANYPIGVTAAKRWLTLMSTALDDAQQQLSLTDEQREAIWEHMLRAADMLINSNPDPHDQP</sequence>
<dbReference type="RefSeq" id="WP_003860902.1">
    <property type="nucleotide sequence ID" value="NZ_CP011309.1"/>
</dbReference>
<dbReference type="GO" id="GO:0046872">
    <property type="term" value="F:metal ion binding"/>
    <property type="evidence" value="ECO:0007669"/>
    <property type="project" value="UniProtKB-KW"/>
</dbReference>
<keyword evidence="4" id="KW-0479">Metal-binding</keyword>
<name>A0A0F6Z6R0_9CORY</name>
<dbReference type="PROSITE" id="PS01213">
    <property type="entry name" value="GLOBIN_FAM_2"/>
    <property type="match status" value="1"/>
</dbReference>
<evidence type="ECO:0000313" key="7">
    <source>
        <dbReference type="EMBL" id="AKF28256.1"/>
    </source>
</evidence>
<keyword evidence="2" id="KW-0813">Transport</keyword>
<dbReference type="GO" id="GO:0020037">
    <property type="term" value="F:heme binding"/>
    <property type="evidence" value="ECO:0007669"/>
    <property type="project" value="InterPro"/>
</dbReference>
<reference evidence="7 8" key="1">
    <citation type="submission" date="2015-04" db="EMBL/GenBank/DDBJ databases">
        <title>Complete Genome Sequence of Brevibacterium flavum ATCC 15168.</title>
        <authorList>
            <person name="Ahn J."/>
            <person name="Park G."/>
            <person name="Jeon W."/>
            <person name="Jang Y."/>
            <person name="Jang M."/>
            <person name="Lee H."/>
            <person name="Lee H."/>
        </authorList>
    </citation>
    <scope>NUCLEOTIDE SEQUENCE [LARGE SCALE GENOMIC DNA]</scope>
    <source>
        <strain evidence="7 8">ATCC 15168</strain>
    </source>
</reference>
<protein>
    <submittedName>
        <fullName evidence="7">Hemin receptor</fullName>
    </submittedName>
</protein>
<keyword evidence="8" id="KW-1185">Reference proteome</keyword>
<dbReference type="PANTHER" id="PTHR47366:SF1">
    <property type="entry name" value="TWO-ON-TWO HEMOGLOBIN-3"/>
    <property type="match status" value="1"/>
</dbReference>
<dbReference type="InterPro" id="IPR012292">
    <property type="entry name" value="Globin/Proto"/>
</dbReference>
<comment type="similarity">
    <text evidence="6">Belongs to the truncated hemoglobin family. Group II subfamily.</text>
</comment>
<proteinExistence type="inferred from homology"/>
<dbReference type="InterPro" id="IPR019795">
    <property type="entry name" value="Globin_bac-like_CS"/>
</dbReference>
<evidence type="ECO:0000256" key="4">
    <source>
        <dbReference type="ARBA" id="ARBA00022723"/>
    </source>
</evidence>
<dbReference type="PATRIC" id="fig|92706.3.peg.2559"/>
<accession>A0A0F6Z6R0</accession>
<evidence type="ECO:0000256" key="3">
    <source>
        <dbReference type="ARBA" id="ARBA00022617"/>
    </source>
</evidence>
<dbReference type="Gene3D" id="1.10.490.10">
    <property type="entry name" value="Globins"/>
    <property type="match status" value="1"/>
</dbReference>
<gene>
    <name evidence="7" type="ORF">YH66_12230</name>
</gene>
<keyword evidence="7" id="KW-0675">Receptor</keyword>
<evidence type="ECO:0000313" key="8">
    <source>
        <dbReference type="Proteomes" id="UP000034037"/>
    </source>
</evidence>
<dbReference type="EMBL" id="CP011309">
    <property type="protein sequence ID" value="AKF28256.1"/>
    <property type="molecule type" value="Genomic_DNA"/>
</dbReference>
<evidence type="ECO:0000256" key="2">
    <source>
        <dbReference type="ARBA" id="ARBA00022448"/>
    </source>
</evidence>
<evidence type="ECO:0000256" key="1">
    <source>
        <dbReference type="ARBA" id="ARBA00001971"/>
    </source>
</evidence>
<dbReference type="InterPro" id="IPR009050">
    <property type="entry name" value="Globin-like_sf"/>
</dbReference>
<dbReference type="HOGENOM" id="CLU_103526_3_1_11"/>
<comment type="cofactor">
    <cofactor evidence="1">
        <name>heme</name>
        <dbReference type="ChEBI" id="CHEBI:30413"/>
    </cofactor>
</comment>
<keyword evidence="5" id="KW-0408">Iron</keyword>
<dbReference type="GO" id="GO:0005344">
    <property type="term" value="F:oxygen carrier activity"/>
    <property type="evidence" value="ECO:0007669"/>
    <property type="project" value="InterPro"/>
</dbReference>
<organism evidence="7 8">
    <name type="scientific">[Brevibacterium] flavum</name>
    <dbReference type="NCBI Taxonomy" id="92706"/>
    <lineage>
        <taxon>Bacteria</taxon>
        <taxon>Bacillati</taxon>
        <taxon>Actinomycetota</taxon>
        <taxon>Actinomycetes</taxon>
        <taxon>Mycobacteriales</taxon>
        <taxon>Corynebacteriaceae</taxon>
        <taxon>Corynebacterium</taxon>
    </lineage>
</organism>
<evidence type="ECO:0000256" key="5">
    <source>
        <dbReference type="ARBA" id="ARBA00023004"/>
    </source>
</evidence>
<dbReference type="InterPro" id="IPR001486">
    <property type="entry name" value="Hemoglobin_trunc"/>
</dbReference>
<keyword evidence="3" id="KW-0349">Heme</keyword>
<dbReference type="InterPro" id="IPR044203">
    <property type="entry name" value="GlbO/GLB3-like"/>
</dbReference>
<dbReference type="AlphaFoldDB" id="A0A0F6Z6R0"/>
<dbReference type="CDD" id="cd14771">
    <property type="entry name" value="TrHb2_Mt-trHbO-like_O"/>
    <property type="match status" value="1"/>
</dbReference>
<dbReference type="PANTHER" id="PTHR47366">
    <property type="entry name" value="TWO-ON-TWO HEMOGLOBIN-3"/>
    <property type="match status" value="1"/>
</dbReference>
<dbReference type="Proteomes" id="UP000034037">
    <property type="component" value="Chromosome"/>
</dbReference>